<name>A0ABY1R2E1_9FLAO</name>
<organism evidence="1 2">
    <name type="scientific">Epilithonimonas pallida</name>
    <dbReference type="NCBI Taxonomy" id="373671"/>
    <lineage>
        <taxon>Bacteria</taxon>
        <taxon>Pseudomonadati</taxon>
        <taxon>Bacteroidota</taxon>
        <taxon>Flavobacteriia</taxon>
        <taxon>Flavobacteriales</taxon>
        <taxon>Weeksellaceae</taxon>
        <taxon>Chryseobacterium group</taxon>
        <taxon>Epilithonimonas</taxon>
    </lineage>
</organism>
<dbReference type="EMBL" id="FXUO01000004">
    <property type="protein sequence ID" value="SMP93228.1"/>
    <property type="molecule type" value="Genomic_DNA"/>
</dbReference>
<accession>A0ABY1R2E1</accession>
<gene>
    <name evidence="1" type="ORF">SAMN05421679_104335</name>
</gene>
<evidence type="ECO:0000313" key="1">
    <source>
        <dbReference type="EMBL" id="SMP93228.1"/>
    </source>
</evidence>
<sequence length="42" mass="4747">MTEYYKEGILYGKTIKAPSWDEAQIIVNMRGLGEIVIGYVPV</sequence>
<evidence type="ECO:0000313" key="2">
    <source>
        <dbReference type="Proteomes" id="UP001158050"/>
    </source>
</evidence>
<dbReference type="Proteomes" id="UP001158050">
    <property type="component" value="Unassembled WGS sequence"/>
</dbReference>
<evidence type="ECO:0008006" key="3">
    <source>
        <dbReference type="Google" id="ProtNLM"/>
    </source>
</evidence>
<keyword evidence="2" id="KW-1185">Reference proteome</keyword>
<comment type="caution">
    <text evidence="1">The sequence shown here is derived from an EMBL/GenBank/DDBJ whole genome shotgun (WGS) entry which is preliminary data.</text>
</comment>
<reference evidence="1 2" key="1">
    <citation type="submission" date="2017-05" db="EMBL/GenBank/DDBJ databases">
        <authorList>
            <person name="Varghese N."/>
            <person name="Submissions S."/>
        </authorList>
    </citation>
    <scope>NUCLEOTIDE SEQUENCE [LARGE SCALE GENOMIC DNA]</scope>
    <source>
        <strain evidence="1 2">DSM 18015</strain>
    </source>
</reference>
<proteinExistence type="predicted"/>
<protein>
    <recommendedName>
        <fullName evidence="3">HIRAN domain-containing protein</fullName>
    </recommendedName>
</protein>